<accession>A0A0P0WFS4</accession>
<dbReference type="EMBL" id="AP014960">
    <property type="protein sequence ID" value="BAS91412.1"/>
    <property type="molecule type" value="Genomic_DNA"/>
</dbReference>
<name>A0A0P0WFS4_ORYSJ</name>
<reference evidence="2" key="1">
    <citation type="journal article" date="2005" name="Nature">
        <title>The map-based sequence of the rice genome.</title>
        <authorList>
            <consortium name="International rice genome sequencing project (IRGSP)"/>
            <person name="Matsumoto T."/>
            <person name="Wu J."/>
            <person name="Kanamori H."/>
            <person name="Katayose Y."/>
            <person name="Fujisawa M."/>
            <person name="Namiki N."/>
            <person name="Mizuno H."/>
            <person name="Yamamoto K."/>
            <person name="Antonio B.A."/>
            <person name="Baba T."/>
            <person name="Sakata K."/>
            <person name="Nagamura Y."/>
            <person name="Aoki H."/>
            <person name="Arikawa K."/>
            <person name="Arita K."/>
            <person name="Bito T."/>
            <person name="Chiden Y."/>
            <person name="Fujitsuka N."/>
            <person name="Fukunaka R."/>
            <person name="Hamada M."/>
            <person name="Harada C."/>
            <person name="Hayashi A."/>
            <person name="Hijishita S."/>
            <person name="Honda M."/>
            <person name="Hosokawa S."/>
            <person name="Ichikawa Y."/>
            <person name="Idonuma A."/>
            <person name="Iijima M."/>
            <person name="Ikeda M."/>
            <person name="Ikeno M."/>
            <person name="Ito K."/>
            <person name="Ito S."/>
            <person name="Ito T."/>
            <person name="Ito Y."/>
            <person name="Ito Y."/>
            <person name="Iwabuchi A."/>
            <person name="Kamiya K."/>
            <person name="Karasawa W."/>
            <person name="Kurita K."/>
            <person name="Katagiri S."/>
            <person name="Kikuta A."/>
            <person name="Kobayashi H."/>
            <person name="Kobayashi N."/>
            <person name="Machita K."/>
            <person name="Maehara T."/>
            <person name="Masukawa M."/>
            <person name="Mizubayashi T."/>
            <person name="Mukai Y."/>
            <person name="Nagasaki H."/>
            <person name="Nagata Y."/>
            <person name="Naito S."/>
            <person name="Nakashima M."/>
            <person name="Nakama Y."/>
            <person name="Nakamichi Y."/>
            <person name="Nakamura M."/>
            <person name="Meguro A."/>
            <person name="Negishi M."/>
            <person name="Ohta I."/>
            <person name="Ohta T."/>
            <person name="Okamoto M."/>
            <person name="Ono N."/>
            <person name="Saji S."/>
            <person name="Sakaguchi M."/>
            <person name="Sakai K."/>
            <person name="Shibata M."/>
            <person name="Shimokawa T."/>
            <person name="Song J."/>
            <person name="Takazaki Y."/>
            <person name="Terasawa K."/>
            <person name="Tsugane M."/>
            <person name="Tsuji K."/>
            <person name="Ueda S."/>
            <person name="Waki K."/>
            <person name="Yamagata H."/>
            <person name="Yamamoto M."/>
            <person name="Yamamoto S."/>
            <person name="Yamane H."/>
            <person name="Yoshiki S."/>
            <person name="Yoshihara R."/>
            <person name="Yukawa K."/>
            <person name="Zhong H."/>
            <person name="Yano M."/>
            <person name="Yuan Q."/>
            <person name="Ouyang S."/>
            <person name="Liu J."/>
            <person name="Jones K.M."/>
            <person name="Gansberger K."/>
            <person name="Moffat K."/>
            <person name="Hill J."/>
            <person name="Bera J."/>
            <person name="Fadrosh D."/>
            <person name="Jin S."/>
            <person name="Johri S."/>
            <person name="Kim M."/>
            <person name="Overton L."/>
            <person name="Reardon M."/>
            <person name="Tsitrin T."/>
            <person name="Vuong H."/>
            <person name="Weaver B."/>
            <person name="Ciecko A."/>
            <person name="Tallon L."/>
            <person name="Jackson J."/>
            <person name="Pai G."/>
            <person name="Aken S.V."/>
            <person name="Utterback T."/>
            <person name="Reidmuller S."/>
            <person name="Feldblyum T."/>
            <person name="Hsiao J."/>
            <person name="Zismann V."/>
            <person name="Iobst S."/>
            <person name="de Vazeille A.R."/>
            <person name="Buell C.R."/>
            <person name="Ying K."/>
            <person name="Li Y."/>
            <person name="Lu T."/>
            <person name="Huang Y."/>
            <person name="Zhao Q."/>
            <person name="Feng Q."/>
            <person name="Zhang L."/>
            <person name="Zhu J."/>
            <person name="Weng Q."/>
            <person name="Mu J."/>
            <person name="Lu Y."/>
            <person name="Fan D."/>
            <person name="Liu Y."/>
            <person name="Guan J."/>
            <person name="Zhang Y."/>
            <person name="Yu S."/>
            <person name="Liu X."/>
            <person name="Zhang Y."/>
            <person name="Hong G."/>
            <person name="Han B."/>
            <person name="Choisne N."/>
            <person name="Demange N."/>
            <person name="Orjeda G."/>
            <person name="Samain S."/>
            <person name="Cattolico L."/>
            <person name="Pelletier E."/>
            <person name="Couloux A."/>
            <person name="Segurens B."/>
            <person name="Wincker P."/>
            <person name="D'Hont A."/>
            <person name="Scarpelli C."/>
            <person name="Weissenbach J."/>
            <person name="Salanoubat M."/>
            <person name="Quetier F."/>
            <person name="Yu Y."/>
            <person name="Kim H.R."/>
            <person name="Rambo T."/>
            <person name="Currie J."/>
            <person name="Collura K."/>
            <person name="Luo M."/>
            <person name="Yang T."/>
            <person name="Ammiraju J.S.S."/>
            <person name="Engler F."/>
            <person name="Soderlund C."/>
            <person name="Wing R.A."/>
            <person name="Palmer L.E."/>
            <person name="de la Bastide M."/>
            <person name="Spiegel L."/>
            <person name="Nascimento L."/>
            <person name="Zutavern T."/>
            <person name="O'Shaughnessy A."/>
            <person name="Dike S."/>
            <person name="Dedhia N."/>
            <person name="Preston R."/>
            <person name="Balija V."/>
            <person name="McCombie W.R."/>
            <person name="Chow T."/>
            <person name="Chen H."/>
            <person name="Chung M."/>
            <person name="Chen C."/>
            <person name="Shaw J."/>
            <person name="Wu H."/>
            <person name="Hsiao K."/>
            <person name="Chao Y."/>
            <person name="Chu M."/>
            <person name="Cheng C."/>
            <person name="Hour A."/>
            <person name="Lee P."/>
            <person name="Lin S."/>
            <person name="Lin Y."/>
            <person name="Liou J."/>
            <person name="Liu S."/>
            <person name="Hsing Y."/>
            <person name="Raghuvanshi S."/>
            <person name="Mohanty A."/>
            <person name="Bharti A.K."/>
            <person name="Gaur A."/>
            <person name="Gupta V."/>
            <person name="Kumar D."/>
            <person name="Ravi V."/>
            <person name="Vij S."/>
            <person name="Kapur A."/>
            <person name="Khurana P."/>
            <person name="Khurana P."/>
            <person name="Khurana J.P."/>
            <person name="Tyagi A.K."/>
            <person name="Gaikwad K."/>
            <person name="Singh A."/>
            <person name="Dalal V."/>
            <person name="Srivastava S."/>
            <person name="Dixit A."/>
            <person name="Pal A.K."/>
            <person name="Ghazi I.A."/>
            <person name="Yadav M."/>
            <person name="Pandit A."/>
            <person name="Bhargava A."/>
            <person name="Sureshbabu K."/>
            <person name="Batra K."/>
            <person name="Sharma T.R."/>
            <person name="Mohapatra T."/>
            <person name="Singh N.K."/>
            <person name="Messing J."/>
            <person name="Nelson A.B."/>
            <person name="Fuks G."/>
            <person name="Kavchok S."/>
            <person name="Keizer G."/>
            <person name="Linton E."/>
            <person name="Llaca V."/>
            <person name="Song R."/>
            <person name="Tanyolac B."/>
            <person name="Young S."/>
            <person name="Ho-Il K."/>
            <person name="Hahn J.H."/>
            <person name="Sangsakoo G."/>
            <person name="Vanavichit A."/>
            <person name="de Mattos Luiz.A.T."/>
            <person name="Zimmer P.D."/>
            <person name="Malone G."/>
            <person name="Dellagostin O."/>
            <person name="de Oliveira A.C."/>
            <person name="Bevan M."/>
            <person name="Bancroft I."/>
            <person name="Minx P."/>
            <person name="Cordum H."/>
            <person name="Wilson R."/>
            <person name="Cheng Z."/>
            <person name="Jin W."/>
            <person name="Jiang J."/>
            <person name="Leong S.A."/>
            <person name="Iwama H."/>
            <person name="Gojobori T."/>
            <person name="Itoh T."/>
            <person name="Niimura Y."/>
            <person name="Fujii Y."/>
            <person name="Habara T."/>
            <person name="Sakai H."/>
            <person name="Sato Y."/>
            <person name="Wilson G."/>
            <person name="Kumar K."/>
            <person name="McCouch S."/>
            <person name="Juretic N."/>
            <person name="Hoen D."/>
            <person name="Wright S."/>
            <person name="Bruskiewich R."/>
            <person name="Bureau T."/>
            <person name="Miyao A."/>
            <person name="Hirochika H."/>
            <person name="Nishikawa T."/>
            <person name="Kadowaki K."/>
            <person name="Sugiura M."/>
            <person name="Burr B."/>
            <person name="Sasaki T."/>
        </authorList>
    </citation>
    <scope>NUCLEOTIDE SEQUENCE [LARGE SCALE GENOMIC DNA]</scope>
    <source>
        <strain evidence="2">cv. Nipponbare</strain>
    </source>
</reference>
<dbReference type="Proteomes" id="UP000059680">
    <property type="component" value="Chromosome 4"/>
</dbReference>
<reference evidence="1 2" key="3">
    <citation type="journal article" date="2013" name="Rice">
        <title>Improvement of the Oryza sativa Nipponbare reference genome using next generation sequence and optical map data.</title>
        <authorList>
            <person name="Kawahara Y."/>
            <person name="de la Bastide M."/>
            <person name="Hamilton J.P."/>
            <person name="Kanamori H."/>
            <person name="McCombie W.R."/>
            <person name="Ouyang S."/>
            <person name="Schwartz D.C."/>
            <person name="Tanaka T."/>
            <person name="Wu J."/>
            <person name="Zhou S."/>
            <person name="Childs K.L."/>
            <person name="Davidson R.M."/>
            <person name="Lin H."/>
            <person name="Quesada-Ocampo L."/>
            <person name="Vaillancourt B."/>
            <person name="Sakai H."/>
            <person name="Lee S.S."/>
            <person name="Kim J."/>
            <person name="Numa H."/>
            <person name="Itoh T."/>
            <person name="Buell C.R."/>
            <person name="Matsumoto T."/>
        </authorList>
    </citation>
    <scope>NUCLEOTIDE SEQUENCE [LARGE SCALE GENOMIC DNA]</scope>
    <source>
        <strain evidence="2">cv. Nipponbare</strain>
    </source>
</reference>
<proteinExistence type="predicted"/>
<sequence>MDSLFEHIRRSALASPSTRKYSTVASQSQGGKDNWRFAEKQRWRNLGICSKLQTDRGCRPQMHPFETLQNNTSNALECRGSREGRESGRVSVQHVRESCIFLRGAPWVAETGKGRRHCCHAMEVEGGEVHAGHKLDATRPCEKALDGSYSEYACKPRGFFSSLQRRRC</sequence>
<reference evidence="1 2" key="2">
    <citation type="journal article" date="2013" name="Plant Cell Physiol.">
        <title>Rice Annotation Project Database (RAP-DB): an integrative and interactive database for rice genomics.</title>
        <authorList>
            <person name="Sakai H."/>
            <person name="Lee S.S."/>
            <person name="Tanaka T."/>
            <person name="Numa H."/>
            <person name="Kim J."/>
            <person name="Kawahara Y."/>
            <person name="Wakimoto H."/>
            <person name="Yang C.C."/>
            <person name="Iwamoto M."/>
            <person name="Abe T."/>
            <person name="Yamada Y."/>
            <person name="Muto A."/>
            <person name="Inokuchi H."/>
            <person name="Ikemura T."/>
            <person name="Matsumoto T."/>
            <person name="Sasaki T."/>
            <person name="Itoh T."/>
        </authorList>
    </citation>
    <scope>NUCLEOTIDE SEQUENCE [LARGE SCALE GENOMIC DNA]</scope>
    <source>
        <strain evidence="2">cv. Nipponbare</strain>
    </source>
</reference>
<dbReference type="InParanoid" id="A0A0P0WFS4"/>
<gene>
    <name evidence="1" type="ordered locus">Os04g0657000</name>
    <name evidence="1" type="ORF">OSNPB_040657000</name>
</gene>
<organism evidence="1 2">
    <name type="scientific">Oryza sativa subsp. japonica</name>
    <name type="common">Rice</name>
    <dbReference type="NCBI Taxonomy" id="39947"/>
    <lineage>
        <taxon>Eukaryota</taxon>
        <taxon>Viridiplantae</taxon>
        <taxon>Streptophyta</taxon>
        <taxon>Embryophyta</taxon>
        <taxon>Tracheophyta</taxon>
        <taxon>Spermatophyta</taxon>
        <taxon>Magnoliopsida</taxon>
        <taxon>Liliopsida</taxon>
        <taxon>Poales</taxon>
        <taxon>Poaceae</taxon>
        <taxon>BOP clade</taxon>
        <taxon>Oryzoideae</taxon>
        <taxon>Oryzeae</taxon>
        <taxon>Oryzinae</taxon>
        <taxon>Oryza</taxon>
        <taxon>Oryza sativa</taxon>
    </lineage>
</organism>
<dbReference type="AlphaFoldDB" id="A0A0P0WFS4"/>
<protein>
    <submittedName>
        <fullName evidence="1">Os04g0657000 protein</fullName>
    </submittedName>
</protein>
<dbReference type="Gramene" id="Os04t0657000-00">
    <property type="protein sequence ID" value="Os04t0657000-00"/>
    <property type="gene ID" value="Os04g0657000"/>
</dbReference>
<evidence type="ECO:0000313" key="2">
    <source>
        <dbReference type="Proteomes" id="UP000059680"/>
    </source>
</evidence>
<dbReference type="PaxDb" id="39947-A0A0P0WFS4"/>
<evidence type="ECO:0000313" key="1">
    <source>
        <dbReference type="EMBL" id="BAS91412.1"/>
    </source>
</evidence>
<keyword evidence="2" id="KW-1185">Reference proteome</keyword>